<dbReference type="SUPFAM" id="SSF52540">
    <property type="entry name" value="P-loop containing nucleoside triphosphate hydrolases"/>
    <property type="match status" value="1"/>
</dbReference>
<accession>A0A0P6X6E4</accession>
<reference evidence="3 4" key="1">
    <citation type="submission" date="2015-07" db="EMBL/GenBank/DDBJ databases">
        <title>Draft genome of Bellilinea caldifistulae DSM 17877.</title>
        <authorList>
            <person name="Hemp J."/>
            <person name="Ward L.M."/>
            <person name="Pace L.A."/>
            <person name="Fischer W.W."/>
        </authorList>
    </citation>
    <scope>NUCLEOTIDE SEQUENCE [LARGE SCALE GENOMIC DNA]</scope>
    <source>
        <strain evidence="3 4">GOMI-1</strain>
    </source>
</reference>
<dbReference type="Gene3D" id="3.40.50.2300">
    <property type="match status" value="1"/>
</dbReference>
<dbReference type="AlphaFoldDB" id="A0A0P6X6E4"/>
<dbReference type="GO" id="GO:0016887">
    <property type="term" value="F:ATP hydrolysis activity"/>
    <property type="evidence" value="ECO:0007669"/>
    <property type="project" value="TreeGrafter"/>
</dbReference>
<dbReference type="STRING" id="360411.AC812_07430"/>
<dbReference type="EMBL" id="LGHJ01000013">
    <property type="protein sequence ID" value="KPL75807.1"/>
    <property type="molecule type" value="Genomic_DNA"/>
</dbReference>
<comment type="caution">
    <text evidence="3">The sequence shown here is derived from an EMBL/GenBank/DDBJ whole genome shotgun (WGS) entry which is preliminary data.</text>
</comment>
<dbReference type="CDD" id="cd17574">
    <property type="entry name" value="REC_OmpR"/>
    <property type="match status" value="1"/>
</dbReference>
<keyword evidence="1" id="KW-0597">Phosphoprotein</keyword>
<evidence type="ECO:0000256" key="1">
    <source>
        <dbReference type="PROSITE-ProRule" id="PRU00169"/>
    </source>
</evidence>
<feature type="domain" description="Response regulatory" evidence="2">
    <location>
        <begin position="3"/>
        <end position="119"/>
    </location>
</feature>
<feature type="modified residue" description="4-aspartylphosphate" evidence="1">
    <location>
        <position position="52"/>
    </location>
</feature>
<dbReference type="InterPro" id="IPR001789">
    <property type="entry name" value="Sig_transdc_resp-reg_receiver"/>
</dbReference>
<dbReference type="InterPro" id="IPR050625">
    <property type="entry name" value="ParA/MinD_ATPase"/>
</dbReference>
<dbReference type="GO" id="GO:0009898">
    <property type="term" value="C:cytoplasmic side of plasma membrane"/>
    <property type="evidence" value="ECO:0007669"/>
    <property type="project" value="TreeGrafter"/>
</dbReference>
<dbReference type="OrthoDB" id="141686at2"/>
<dbReference type="GO" id="GO:0051782">
    <property type="term" value="P:negative regulation of cell division"/>
    <property type="evidence" value="ECO:0007669"/>
    <property type="project" value="TreeGrafter"/>
</dbReference>
<dbReference type="PATRIC" id="fig|360411.5.peg.3052"/>
<dbReference type="Gene3D" id="3.40.50.300">
    <property type="entry name" value="P-loop containing nucleotide triphosphate hydrolases"/>
    <property type="match status" value="1"/>
</dbReference>
<proteinExistence type="predicted"/>
<dbReference type="InterPro" id="IPR011006">
    <property type="entry name" value="CheY-like_superfamily"/>
</dbReference>
<dbReference type="InterPro" id="IPR027417">
    <property type="entry name" value="P-loop_NTPase"/>
</dbReference>
<evidence type="ECO:0000259" key="2">
    <source>
        <dbReference type="PROSITE" id="PS50110"/>
    </source>
</evidence>
<organism evidence="3 4">
    <name type="scientific">Bellilinea caldifistulae</name>
    <dbReference type="NCBI Taxonomy" id="360411"/>
    <lineage>
        <taxon>Bacteria</taxon>
        <taxon>Bacillati</taxon>
        <taxon>Chloroflexota</taxon>
        <taxon>Anaerolineae</taxon>
        <taxon>Anaerolineales</taxon>
        <taxon>Anaerolineaceae</taxon>
        <taxon>Bellilinea</taxon>
    </lineage>
</organism>
<evidence type="ECO:0000313" key="4">
    <source>
        <dbReference type="Proteomes" id="UP000050514"/>
    </source>
</evidence>
<dbReference type="PROSITE" id="PS50110">
    <property type="entry name" value="RESPONSE_REGULATORY"/>
    <property type="match status" value="1"/>
</dbReference>
<dbReference type="RefSeq" id="WP_061918078.1">
    <property type="nucleotide sequence ID" value="NZ_DF967971.1"/>
</dbReference>
<dbReference type="GO" id="GO:0000160">
    <property type="term" value="P:phosphorelay signal transduction system"/>
    <property type="evidence" value="ECO:0007669"/>
    <property type="project" value="InterPro"/>
</dbReference>
<dbReference type="SUPFAM" id="SSF52172">
    <property type="entry name" value="CheY-like"/>
    <property type="match status" value="1"/>
</dbReference>
<name>A0A0P6X6E4_9CHLR</name>
<dbReference type="GO" id="GO:0005524">
    <property type="term" value="F:ATP binding"/>
    <property type="evidence" value="ECO:0007669"/>
    <property type="project" value="TreeGrafter"/>
</dbReference>
<dbReference type="Pfam" id="PF00072">
    <property type="entry name" value="Response_reg"/>
    <property type="match status" value="1"/>
</dbReference>
<dbReference type="PANTHER" id="PTHR43384:SF13">
    <property type="entry name" value="SLR0110 PROTEIN"/>
    <property type="match status" value="1"/>
</dbReference>
<gene>
    <name evidence="3" type="ORF">AC812_07430</name>
</gene>
<dbReference type="InterPro" id="IPR017746">
    <property type="entry name" value="Cellulose_synthase_operon_BcsQ"/>
</dbReference>
<dbReference type="PANTHER" id="PTHR43384">
    <property type="entry name" value="SEPTUM SITE-DETERMINING PROTEIN MIND HOMOLOG, CHLOROPLASTIC-RELATED"/>
    <property type="match status" value="1"/>
</dbReference>
<protein>
    <recommendedName>
        <fullName evidence="2">Response regulatory domain-containing protein</fullName>
    </recommendedName>
</protein>
<sequence>MATVLLIDDEIIFHRMIEHALRPLGHMVYTELTGTQGLEAANILKPDVIITDLNLPDISGYEVTRRLRRDPAFAHTPIMVLTSQAGLQDKLASFESGADDHITKPFEPEELVARMTVLLRRMEVIRHALPSGEGAVPTKMAKMIAVHSLRGGIGTSTLAVNLAIALRSLWNTPTLLIDLVLMAGQVALLLNMPLKRTWADLAGIDPLEMDTEALHSIIENHKSGLSFIAAPTFPTEAEMLSDETLNVSLKLLRPHYDYLIADLPHDFSEVALIALEMADVILLVLAPELSSLRAAAAALDTYTKLNYPPEKIKLVLNNVFPKHGLPRDRIEQALKKPVTLSLPYSPDILVQSINLGKPILYHSPDEPISVLLEDFAFFMSTEEHKKIRPEKPTQAWKRVYDRFMEARKAKEKQSQR</sequence>
<dbReference type="Proteomes" id="UP000050514">
    <property type="component" value="Unassembled WGS sequence"/>
</dbReference>
<dbReference type="Pfam" id="PF06564">
    <property type="entry name" value="CBP_BcsQ"/>
    <property type="match status" value="1"/>
</dbReference>
<evidence type="ECO:0000313" key="3">
    <source>
        <dbReference type="EMBL" id="KPL75807.1"/>
    </source>
</evidence>
<dbReference type="SMART" id="SM00448">
    <property type="entry name" value="REC"/>
    <property type="match status" value="1"/>
</dbReference>
<dbReference type="GO" id="GO:0005829">
    <property type="term" value="C:cytosol"/>
    <property type="evidence" value="ECO:0007669"/>
    <property type="project" value="TreeGrafter"/>
</dbReference>
<keyword evidence="4" id="KW-1185">Reference proteome</keyword>